<proteinExistence type="predicted"/>
<organism evidence="2 3">
    <name type="scientific">Lichtheimia corymbifera JMRC:FSU:9682</name>
    <dbReference type="NCBI Taxonomy" id="1263082"/>
    <lineage>
        <taxon>Eukaryota</taxon>
        <taxon>Fungi</taxon>
        <taxon>Fungi incertae sedis</taxon>
        <taxon>Mucoromycota</taxon>
        <taxon>Mucoromycotina</taxon>
        <taxon>Mucoromycetes</taxon>
        <taxon>Mucorales</taxon>
        <taxon>Lichtheimiaceae</taxon>
        <taxon>Lichtheimia</taxon>
    </lineage>
</organism>
<keyword evidence="1" id="KW-0472">Membrane</keyword>
<keyword evidence="3" id="KW-1185">Reference proteome</keyword>
<accession>A0A068S2B2</accession>
<evidence type="ECO:0000256" key="1">
    <source>
        <dbReference type="SAM" id="Phobius"/>
    </source>
</evidence>
<name>A0A068S2B2_9FUNG</name>
<dbReference type="Proteomes" id="UP000027586">
    <property type="component" value="Unassembled WGS sequence"/>
</dbReference>
<keyword evidence="1" id="KW-0812">Transmembrane</keyword>
<dbReference type="Pfam" id="PF06396">
    <property type="entry name" value="AGTRAP"/>
    <property type="match status" value="1"/>
</dbReference>
<protein>
    <submittedName>
        <fullName evidence="2">Uncharacterized protein</fullName>
    </submittedName>
</protein>
<keyword evidence="1" id="KW-1133">Transmembrane helix</keyword>
<feature type="transmembrane region" description="Helical" evidence="1">
    <location>
        <begin position="59"/>
        <end position="76"/>
    </location>
</feature>
<comment type="caution">
    <text evidence="2">The sequence shown here is derived from an EMBL/GenBank/DDBJ whole genome shotgun (WGS) entry which is preliminary data.</text>
</comment>
<reference evidence="2" key="1">
    <citation type="submission" date="2013-08" db="EMBL/GenBank/DDBJ databases">
        <title>Gene expansion shapes genome architecture in the human pathogen Lichtheimia corymbifera: an evolutionary genomics analysis in the ancient terrestrial Mucorales (Mucoromycotina).</title>
        <authorList>
            <person name="Schwartze V.U."/>
            <person name="Winter S."/>
            <person name="Shelest E."/>
            <person name="Marcet-Houben M."/>
            <person name="Horn F."/>
            <person name="Wehner S."/>
            <person name="Hoffmann K."/>
            <person name="Riege K."/>
            <person name="Sammeth M."/>
            <person name="Nowrousian M."/>
            <person name="Valiante V."/>
            <person name="Linde J."/>
            <person name="Jacobsen I.D."/>
            <person name="Marz M."/>
            <person name="Brakhage A.A."/>
            <person name="Gabaldon T."/>
            <person name="Bocker S."/>
            <person name="Voigt K."/>
        </authorList>
    </citation>
    <scope>NUCLEOTIDE SEQUENCE [LARGE SCALE GENOMIC DNA]</scope>
    <source>
        <strain evidence="2">FSU 9682</strain>
    </source>
</reference>
<dbReference type="EMBL" id="CBTN010000034">
    <property type="protein sequence ID" value="CDH55982.1"/>
    <property type="molecule type" value="Genomic_DNA"/>
</dbReference>
<gene>
    <name evidence="2" type="ORF">LCOR_07075.1</name>
</gene>
<dbReference type="AlphaFoldDB" id="A0A068S2B2"/>
<dbReference type="InterPro" id="IPR009436">
    <property type="entry name" value="AGTRAP"/>
</dbReference>
<evidence type="ECO:0000313" key="2">
    <source>
        <dbReference type="EMBL" id="CDH55982.1"/>
    </source>
</evidence>
<sequence length="156" mass="17042">MDALQSVAQQTNLATLLNLHLGLSLFGALSTCPVYNLPVFFFGVWAYNYHDSNVPLKTFTSVLALTIVLDVIWFILHGSPLQAKDIEIPHESGFTFCMVMNIISLIGKPITVFTSINTIQSRGDTFTVGGNWSEAPGAFPGAYQTVRDGNEEGGYH</sequence>
<dbReference type="VEuPathDB" id="FungiDB:LCOR_07075.1"/>
<evidence type="ECO:0000313" key="3">
    <source>
        <dbReference type="Proteomes" id="UP000027586"/>
    </source>
</evidence>
<feature type="transmembrane region" description="Helical" evidence="1">
    <location>
        <begin position="21"/>
        <end position="47"/>
    </location>
</feature>
<dbReference type="OrthoDB" id="2500246at2759"/>